<dbReference type="AlphaFoldDB" id="A0A1S3JMH4"/>
<dbReference type="SUPFAM" id="SSF90112">
    <property type="entry name" value="Neurotransmitter-gated ion-channel transmembrane pore"/>
    <property type="match status" value="2"/>
</dbReference>
<dbReference type="OrthoDB" id="203862at2759"/>
<evidence type="ECO:0000256" key="7">
    <source>
        <dbReference type="ARBA" id="ARBA00023065"/>
    </source>
</evidence>
<keyword evidence="13" id="KW-0868">Chloride</keyword>
<evidence type="ECO:0000256" key="6">
    <source>
        <dbReference type="ARBA" id="ARBA00023018"/>
    </source>
</evidence>
<dbReference type="InParanoid" id="A0A1S3JMH4"/>
<dbReference type="GO" id="GO:0045211">
    <property type="term" value="C:postsynaptic membrane"/>
    <property type="evidence" value="ECO:0007669"/>
    <property type="project" value="UniProtKB-SubCell"/>
</dbReference>
<dbReference type="Pfam" id="PF02932">
    <property type="entry name" value="Neur_chan_memb"/>
    <property type="match status" value="1"/>
</dbReference>
<dbReference type="CDD" id="cd19049">
    <property type="entry name" value="LGIC_TM_anion"/>
    <property type="match status" value="1"/>
</dbReference>
<keyword evidence="6" id="KW-0770">Synapse</keyword>
<keyword evidence="9" id="KW-1015">Disulfide bond</keyword>
<evidence type="ECO:0000259" key="20">
    <source>
        <dbReference type="Pfam" id="PF02931"/>
    </source>
</evidence>
<name>A0A1S3JMH4_LINAN</name>
<keyword evidence="7 18" id="KW-0406">Ion transport</keyword>
<evidence type="ECO:0000256" key="14">
    <source>
        <dbReference type="ARBA" id="ARBA00023257"/>
    </source>
</evidence>
<feature type="domain" description="Neurotransmitter-gated ion-channel ligand-binding" evidence="20">
    <location>
        <begin position="70"/>
        <end position="276"/>
    </location>
</feature>
<keyword evidence="1 18" id="KW-0813">Transport</keyword>
<dbReference type="InterPro" id="IPR006202">
    <property type="entry name" value="Neur_chan_lig-bd"/>
</dbReference>
<evidence type="ECO:0000313" key="22">
    <source>
        <dbReference type="Proteomes" id="UP000085678"/>
    </source>
</evidence>
<sequence length="757" mass="87755">MSRFLNARSAPVWKRRRHPGYPKGQDMGPGLQYDCRKLFLAIFVIFMSIEAFRCESSSIQSLNTTRNITTLLDYLLHEDRYDRQLRPGFGGPPSIVQTDIHVRSFGPVSELEGAYSMDCYFRQQWYDKRLTFEGEMEKLSLSIHVLKKIWKPDTYFYNGKKSYLHAITVPNKLLRIRKDGLILYSMRLTIKAKCPMLLRKYPLDTQECPLYVGSYGHSTEDLIYQWKYGEGDSVKTEGELKMAQFELAAIHESHMIEDLPQGNTSLLAVKFHLQRNIGYFLLQIYLPCYMLVGTSWIAFWINREGVPARLYLHIEAFRCESSSIQSLNTTRNITTLLDYLLHEDRYDRQLRPGFGGPPSIVQTDIHVRSFGPVSELEGAYSMDCYFRQQWYDKRLTFEGEMEKLSLSIHVLKKIWKPDTYFYNGKKSYLHAITVPNKLLRIRKDGLILYSMRLTIKAKCPMLLRKYPLDTQECPLYVGSYGHSTEDLIYQWKYGEGDSVKTEGELKMAQFELAAIHESHMIEDLPQGNTSLLAVKFHLQRNIGYFLLQIYLPCYMLVGTSWIAFWINREGVPARVQLTVTTVLTTCTIGLTGRDNMPKVEYLTALDTFLLICFIYVFAAAVEFASVNYFTKGAGDGPKPVLSPQPPLSPKTPKKAEDEKEKDETKPLLSKTMWTRLINGTTHVDNTVKDFDGDFREPCWQTFFHCLLGNPVYRNYKQRLRNPTGVNSISRIDRAARVVFPGTFIILNFFYWLIFLYF</sequence>
<feature type="compositionally biased region" description="Pro residues" evidence="19">
    <location>
        <begin position="640"/>
        <end position="649"/>
    </location>
</feature>
<dbReference type="GO" id="GO:0005254">
    <property type="term" value="F:chloride channel activity"/>
    <property type="evidence" value="ECO:0007669"/>
    <property type="project" value="UniProtKB-KW"/>
</dbReference>
<dbReference type="Gene3D" id="2.70.170.10">
    <property type="entry name" value="Neurotransmitter-gated ion-channel ligand-binding domain"/>
    <property type="match status" value="2"/>
</dbReference>
<dbReference type="GO" id="GO:0005230">
    <property type="term" value="F:extracellular ligand-gated monoatomic ion channel activity"/>
    <property type="evidence" value="ECO:0007669"/>
    <property type="project" value="InterPro"/>
</dbReference>
<keyword evidence="11" id="KW-0869">Chloride channel</keyword>
<evidence type="ECO:0000256" key="10">
    <source>
        <dbReference type="ARBA" id="ARBA00023170"/>
    </source>
</evidence>
<dbReference type="Gene3D" id="1.20.58.390">
    <property type="entry name" value="Neurotransmitter-gated ion-channel transmembrane domain"/>
    <property type="match status" value="2"/>
</dbReference>
<dbReference type="NCBIfam" id="TIGR00860">
    <property type="entry name" value="LIC"/>
    <property type="match status" value="1"/>
</dbReference>
<reference evidence="23" key="1">
    <citation type="submission" date="2025-08" db="UniProtKB">
        <authorList>
            <consortium name="RefSeq"/>
        </authorList>
    </citation>
    <scope>IDENTIFICATION</scope>
    <source>
        <tissue evidence="23">Gonads</tissue>
    </source>
</reference>
<dbReference type="InterPro" id="IPR006201">
    <property type="entry name" value="Neur_channel"/>
</dbReference>
<evidence type="ECO:0000256" key="5">
    <source>
        <dbReference type="ARBA" id="ARBA00022989"/>
    </source>
</evidence>
<dbReference type="PRINTS" id="PR00253">
    <property type="entry name" value="GABAARECEPTR"/>
</dbReference>
<keyword evidence="16 18" id="KW-0407">Ion channel</keyword>
<dbReference type="InterPro" id="IPR018000">
    <property type="entry name" value="Neurotransmitter_ion_chnl_CS"/>
</dbReference>
<keyword evidence="15" id="KW-1071">Ligand-gated ion channel</keyword>
<evidence type="ECO:0000256" key="3">
    <source>
        <dbReference type="ARBA" id="ARBA00022692"/>
    </source>
</evidence>
<keyword evidence="10 23" id="KW-0675">Receptor</keyword>
<dbReference type="PRINTS" id="PR00252">
    <property type="entry name" value="NRIONCHANNEL"/>
</dbReference>
<keyword evidence="22" id="KW-1185">Reference proteome</keyword>
<protein>
    <submittedName>
        <fullName evidence="23">Gamma-aminobutyric acid receptor subunit alpha-2</fullName>
    </submittedName>
</protein>
<dbReference type="PROSITE" id="PS00236">
    <property type="entry name" value="NEUROTR_ION_CHANNEL"/>
    <property type="match status" value="2"/>
</dbReference>
<dbReference type="InterPro" id="IPR006028">
    <property type="entry name" value="GABAA/Glycine_rcpt"/>
</dbReference>
<dbReference type="GO" id="GO:0004890">
    <property type="term" value="F:GABA-A receptor activity"/>
    <property type="evidence" value="ECO:0007669"/>
    <property type="project" value="InterPro"/>
</dbReference>
<evidence type="ECO:0000256" key="2">
    <source>
        <dbReference type="ARBA" id="ARBA00022475"/>
    </source>
</evidence>
<dbReference type="CDD" id="cd19007">
    <property type="entry name" value="LGIC_ECD_GABAR_GRD-like"/>
    <property type="match status" value="2"/>
</dbReference>
<accession>A0A1S3JMH4</accession>
<evidence type="ECO:0000256" key="13">
    <source>
        <dbReference type="ARBA" id="ARBA00023214"/>
    </source>
</evidence>
<dbReference type="RefSeq" id="XP_013411588.1">
    <property type="nucleotide sequence ID" value="XM_013556134.2"/>
</dbReference>
<evidence type="ECO:0000256" key="1">
    <source>
        <dbReference type="ARBA" id="ARBA00022448"/>
    </source>
</evidence>
<evidence type="ECO:0000256" key="4">
    <source>
        <dbReference type="ARBA" id="ARBA00022729"/>
    </source>
</evidence>
<comment type="subcellular location">
    <subcellularLocation>
        <location evidence="17">Postsynaptic cell membrane</location>
        <topology evidence="17">Multi-pass membrane protein</topology>
    </subcellularLocation>
</comment>
<evidence type="ECO:0000256" key="19">
    <source>
        <dbReference type="SAM" id="MobiDB-lite"/>
    </source>
</evidence>
<keyword evidence="3 18" id="KW-0812">Transmembrane</keyword>
<feature type="transmembrane region" description="Helical" evidence="18">
    <location>
        <begin position="737"/>
        <end position="756"/>
    </location>
</feature>
<keyword evidence="14" id="KW-0628">Postsynaptic cell membrane</keyword>
<evidence type="ECO:0000256" key="16">
    <source>
        <dbReference type="ARBA" id="ARBA00023303"/>
    </source>
</evidence>
<feature type="region of interest" description="Disordered" evidence="19">
    <location>
        <begin position="637"/>
        <end position="664"/>
    </location>
</feature>
<evidence type="ECO:0000256" key="8">
    <source>
        <dbReference type="ARBA" id="ARBA00023136"/>
    </source>
</evidence>
<keyword evidence="12" id="KW-0325">Glycoprotein</keyword>
<dbReference type="InterPro" id="IPR036719">
    <property type="entry name" value="Neuro-gated_channel_TM_sf"/>
</dbReference>
<feature type="transmembrane region" description="Helical" evidence="18">
    <location>
        <begin position="601"/>
        <end position="621"/>
    </location>
</feature>
<dbReference type="PANTHER" id="PTHR18945">
    <property type="entry name" value="NEUROTRANSMITTER GATED ION CHANNEL"/>
    <property type="match status" value="1"/>
</dbReference>
<evidence type="ECO:0000256" key="9">
    <source>
        <dbReference type="ARBA" id="ARBA00023157"/>
    </source>
</evidence>
<gene>
    <name evidence="23" type="primary">LOC106174534</name>
</gene>
<evidence type="ECO:0000256" key="18">
    <source>
        <dbReference type="RuleBase" id="RU000687"/>
    </source>
</evidence>
<keyword evidence="2" id="KW-1003">Cell membrane</keyword>
<feature type="domain" description="Neurotransmitter-gated ion-channel ligand-binding" evidence="20">
    <location>
        <begin position="335"/>
        <end position="541"/>
    </location>
</feature>
<dbReference type="STRING" id="7574.A0A1S3JMH4"/>
<dbReference type="InterPro" id="IPR038050">
    <property type="entry name" value="Neuro_actylchol_rec"/>
</dbReference>
<feature type="transmembrane region" description="Helical" evidence="18">
    <location>
        <begin position="544"/>
        <end position="566"/>
    </location>
</feature>
<evidence type="ECO:0000256" key="15">
    <source>
        <dbReference type="ARBA" id="ARBA00023286"/>
    </source>
</evidence>
<dbReference type="FunFam" id="2.70.170.10:FF:000003">
    <property type="entry name" value="Putative gamma-aminobutyric acid receptor subunit gamma-2"/>
    <property type="match status" value="2"/>
</dbReference>
<dbReference type="InterPro" id="IPR036734">
    <property type="entry name" value="Neur_chan_lig-bd_sf"/>
</dbReference>
<feature type="domain" description="Neurotransmitter-gated ion-channel transmembrane" evidence="21">
    <location>
        <begin position="549"/>
        <end position="631"/>
    </location>
</feature>
<dbReference type="Pfam" id="PF02931">
    <property type="entry name" value="Neur_chan_LBD"/>
    <property type="match status" value="2"/>
</dbReference>
<dbReference type="KEGG" id="lak:106174534"/>
<keyword evidence="5 18" id="KW-1133">Transmembrane helix</keyword>
<dbReference type="GO" id="GO:0034707">
    <property type="term" value="C:chloride channel complex"/>
    <property type="evidence" value="ECO:0007669"/>
    <property type="project" value="UniProtKB-KW"/>
</dbReference>
<feature type="transmembrane region" description="Helical" evidence="18">
    <location>
        <begin position="277"/>
        <end position="301"/>
    </location>
</feature>
<dbReference type="Proteomes" id="UP000085678">
    <property type="component" value="Unplaced"/>
</dbReference>
<dbReference type="PRINTS" id="PR01079">
    <property type="entry name" value="GABAARALPHA"/>
</dbReference>
<evidence type="ECO:0000259" key="21">
    <source>
        <dbReference type="Pfam" id="PF02932"/>
    </source>
</evidence>
<comment type="similarity">
    <text evidence="18">Belongs to the ligand-gated ion channel (TC 1.A.9) family.</text>
</comment>
<keyword evidence="8 18" id="KW-0472">Membrane</keyword>
<evidence type="ECO:0000256" key="17">
    <source>
        <dbReference type="ARBA" id="ARBA00034104"/>
    </source>
</evidence>
<proteinExistence type="inferred from homology"/>
<dbReference type="GeneID" id="106174534"/>
<keyword evidence="4" id="KW-0732">Signal</keyword>
<dbReference type="InterPro" id="IPR001390">
    <property type="entry name" value="GABAAa_rcpt"/>
</dbReference>
<dbReference type="SUPFAM" id="SSF63712">
    <property type="entry name" value="Nicotinic receptor ligand binding domain-like"/>
    <property type="match status" value="2"/>
</dbReference>
<feature type="compositionally biased region" description="Basic and acidic residues" evidence="19">
    <location>
        <begin position="653"/>
        <end position="664"/>
    </location>
</feature>
<evidence type="ECO:0000313" key="23">
    <source>
        <dbReference type="RefSeq" id="XP_013411588.1"/>
    </source>
</evidence>
<dbReference type="InterPro" id="IPR006029">
    <property type="entry name" value="Neurotrans-gated_channel_TM"/>
</dbReference>
<evidence type="ECO:0000256" key="11">
    <source>
        <dbReference type="ARBA" id="ARBA00023173"/>
    </source>
</evidence>
<evidence type="ECO:0000256" key="12">
    <source>
        <dbReference type="ARBA" id="ARBA00023180"/>
    </source>
</evidence>
<organism evidence="22 23">
    <name type="scientific">Lingula anatina</name>
    <name type="common">Brachiopod</name>
    <name type="synonym">Lingula unguis</name>
    <dbReference type="NCBI Taxonomy" id="7574"/>
    <lineage>
        <taxon>Eukaryota</taxon>
        <taxon>Metazoa</taxon>
        <taxon>Spiralia</taxon>
        <taxon>Lophotrochozoa</taxon>
        <taxon>Brachiopoda</taxon>
        <taxon>Linguliformea</taxon>
        <taxon>Lingulata</taxon>
        <taxon>Lingulida</taxon>
        <taxon>Linguloidea</taxon>
        <taxon>Lingulidae</taxon>
        <taxon>Lingula</taxon>
    </lineage>
</organism>